<organism evidence="1 2">
    <name type="scientific">Phytobacter palmae</name>
    <dbReference type="NCBI Taxonomy" id="1855371"/>
    <lineage>
        <taxon>Bacteria</taxon>
        <taxon>Pseudomonadati</taxon>
        <taxon>Pseudomonadota</taxon>
        <taxon>Gammaproteobacteria</taxon>
        <taxon>Enterobacterales</taxon>
        <taxon>Enterobacteriaceae</taxon>
        <taxon>Phytobacter</taxon>
    </lineage>
</organism>
<gene>
    <name evidence="1" type="ORF">AAIG39_12730</name>
</gene>
<accession>A0ABU9V742</accession>
<dbReference type="EMBL" id="JBCIVJ010000009">
    <property type="protein sequence ID" value="MEN0579868.1"/>
    <property type="molecule type" value="Genomic_DNA"/>
</dbReference>
<evidence type="ECO:0008006" key="3">
    <source>
        <dbReference type="Google" id="ProtNLM"/>
    </source>
</evidence>
<reference evidence="1 2" key="1">
    <citation type="submission" date="2024-02" db="EMBL/GenBank/DDBJ databases">
        <title>Whole genome of MDR Enterobacteriaceae from southern Thailand.</title>
        <authorList>
            <person name="Surachat K."/>
        </authorList>
    </citation>
    <scope>NUCLEOTIDE SEQUENCE [LARGE SCALE GENOMIC DNA]</scope>
    <source>
        <strain evidence="1 2">PSU_29</strain>
    </source>
</reference>
<comment type="caution">
    <text evidence="1">The sequence shown here is derived from an EMBL/GenBank/DDBJ whole genome shotgun (WGS) entry which is preliminary data.</text>
</comment>
<dbReference type="Proteomes" id="UP001411173">
    <property type="component" value="Unassembled WGS sequence"/>
</dbReference>
<evidence type="ECO:0000313" key="1">
    <source>
        <dbReference type="EMBL" id="MEN0579868.1"/>
    </source>
</evidence>
<name>A0ABU9V742_9ENTR</name>
<keyword evidence="2" id="KW-1185">Reference proteome</keyword>
<evidence type="ECO:0000313" key="2">
    <source>
        <dbReference type="Proteomes" id="UP001411173"/>
    </source>
</evidence>
<sequence length="128" mass="14346">MSTELEFYTDDEGAAVELVLPAFGSKPIHCINLEAYSADDKMRTDIQFLMEKQNDFLQKIAAETEAYCKRLYGAEATDLVLVKIYLSPDEKDKFGFMFATDLDSEHAIGLKFVGLELKKVGSSETAFL</sequence>
<protein>
    <recommendedName>
        <fullName evidence="3">DUF1795 domain-containing protein</fullName>
    </recommendedName>
</protein>
<dbReference type="RefSeq" id="WP_343194011.1">
    <property type="nucleotide sequence ID" value="NZ_JBCIVJ010000009.1"/>
</dbReference>
<proteinExistence type="predicted"/>